<dbReference type="PANTHER" id="PTHR45913">
    <property type="entry name" value="EPM2A-INTERACTING PROTEIN 1"/>
    <property type="match status" value="1"/>
</dbReference>
<dbReference type="Proteomes" id="UP001165740">
    <property type="component" value="Chromosome 6"/>
</dbReference>
<proteinExistence type="predicted"/>
<dbReference type="RefSeq" id="XP_055889327.1">
    <property type="nucleotide sequence ID" value="XM_056033352.1"/>
</dbReference>
<accession>A0A9W3APY2</accession>
<dbReference type="AlphaFoldDB" id="A0A9W3APY2"/>
<gene>
    <name evidence="2" type="primary">LOC129926880</name>
</gene>
<dbReference type="GeneID" id="129926880"/>
<dbReference type="OrthoDB" id="6126397at2759"/>
<reference evidence="2" key="1">
    <citation type="submission" date="2025-08" db="UniProtKB">
        <authorList>
            <consortium name="RefSeq"/>
        </authorList>
    </citation>
    <scope>IDENTIFICATION</scope>
</reference>
<evidence type="ECO:0000313" key="1">
    <source>
        <dbReference type="Proteomes" id="UP001165740"/>
    </source>
</evidence>
<dbReference type="PANTHER" id="PTHR45913:SF22">
    <property type="entry name" value="SCAN BOX DOMAIN-CONTAINING PROTEIN"/>
    <property type="match status" value="1"/>
</dbReference>
<sequence length="245" mass="28073">MDQEIHEELLFAKTLAIDTKGESILKVLKDYFKEKEIPLGNIILVATDGAPAMVGRYRGFVSLLKENVPGVLAIHCVIHRQHLVAKNLSVRLHESLQFVITAVNRIRANALNTRLFAQLCEENDENFHQLLLHTDSMVVERFENILNMEIPQWIIDPYVDMIEEDDVALQEELLGISTNEELKVQLKKRISALLVPKDIPDTYTILWNIVRKFLIAFPSSYLVDRGFSTVNNLLLNTRNKLDITN</sequence>
<keyword evidence="1" id="KW-1185">Reference proteome</keyword>
<dbReference type="OMA" id="YMIIFER"/>
<protein>
    <submittedName>
        <fullName evidence="2">Protein FAM200C-like</fullName>
    </submittedName>
</protein>
<evidence type="ECO:0000313" key="2">
    <source>
        <dbReference type="RefSeq" id="XP_055889327.1"/>
    </source>
</evidence>
<organism evidence="1 2">
    <name type="scientific">Biomphalaria glabrata</name>
    <name type="common">Bloodfluke planorb</name>
    <name type="synonym">Freshwater snail</name>
    <dbReference type="NCBI Taxonomy" id="6526"/>
    <lineage>
        <taxon>Eukaryota</taxon>
        <taxon>Metazoa</taxon>
        <taxon>Spiralia</taxon>
        <taxon>Lophotrochozoa</taxon>
        <taxon>Mollusca</taxon>
        <taxon>Gastropoda</taxon>
        <taxon>Heterobranchia</taxon>
        <taxon>Euthyneura</taxon>
        <taxon>Panpulmonata</taxon>
        <taxon>Hygrophila</taxon>
        <taxon>Lymnaeoidea</taxon>
        <taxon>Planorbidae</taxon>
        <taxon>Biomphalaria</taxon>
    </lineage>
</organism>
<name>A0A9W3APY2_BIOGL</name>